<dbReference type="InterPro" id="IPR038898">
    <property type="entry name" value="BROX"/>
</dbReference>
<comment type="caution">
    <text evidence="1">The sequence shown here is derived from an EMBL/GenBank/DDBJ whole genome shotgun (WGS) entry which is preliminary data.</text>
</comment>
<dbReference type="PANTHER" id="PTHR23032:SF13">
    <property type="entry name" value="BRO1 DOMAIN-CONTAINING PROTEIN BROX"/>
    <property type="match status" value="1"/>
</dbReference>
<dbReference type="Proteomes" id="UP000287651">
    <property type="component" value="Unassembled WGS sequence"/>
</dbReference>
<name>A0A426ZCW6_ENSVE</name>
<protein>
    <submittedName>
        <fullName evidence="1">Uncharacterized protein</fullName>
    </submittedName>
</protein>
<dbReference type="EMBL" id="AMZH03007255">
    <property type="protein sequence ID" value="RRT61766.1"/>
    <property type="molecule type" value="Genomic_DNA"/>
</dbReference>
<evidence type="ECO:0000313" key="2">
    <source>
        <dbReference type="Proteomes" id="UP000287651"/>
    </source>
</evidence>
<gene>
    <name evidence="1" type="ORF">B296_00042708</name>
</gene>
<dbReference type="AlphaFoldDB" id="A0A426ZCW6"/>
<organism evidence="1 2">
    <name type="scientific">Ensete ventricosum</name>
    <name type="common">Abyssinian banana</name>
    <name type="synonym">Musa ensete</name>
    <dbReference type="NCBI Taxonomy" id="4639"/>
    <lineage>
        <taxon>Eukaryota</taxon>
        <taxon>Viridiplantae</taxon>
        <taxon>Streptophyta</taxon>
        <taxon>Embryophyta</taxon>
        <taxon>Tracheophyta</taxon>
        <taxon>Spermatophyta</taxon>
        <taxon>Magnoliopsida</taxon>
        <taxon>Liliopsida</taxon>
        <taxon>Zingiberales</taxon>
        <taxon>Musaceae</taxon>
        <taxon>Ensete</taxon>
    </lineage>
</organism>
<accession>A0A426ZCW6</accession>
<evidence type="ECO:0000313" key="1">
    <source>
        <dbReference type="EMBL" id="RRT61766.1"/>
    </source>
</evidence>
<sequence length="280" mass="30768">MGCLSSRPKDAAGNRRRPGNVGEVAVFVPGLRVPKDVDFFQSLGDRLPRSLGERLSALRTRIVVMAAQEAPTVTKPRRKTATQHGGSSLADLLQALEDYLPVLLGLVKDGNLLYELQFTGSQLADKVQFVWVNQEDDEVVMKDLPVDLAEGVLQSLRMQALGQSIDLQLRMAMGSPRATLAVKRRLARLCDACGPLIDLMRTILVAQAENSIAQYPLTEGWGGKHQLFIKWKHVEAKVSCLLPVTSKVLFISAEGGRKKKREKKYLESALLFAPAILALS</sequence>
<dbReference type="PANTHER" id="PTHR23032">
    <property type="entry name" value="BRO1 DOMAIN-CONTAINING PROTEIN BROX"/>
    <property type="match status" value="1"/>
</dbReference>
<proteinExistence type="predicted"/>
<reference evidence="1 2" key="1">
    <citation type="journal article" date="2014" name="Agronomy (Basel)">
        <title>A Draft Genome Sequence for Ensete ventricosum, the Drought-Tolerant Tree Against Hunger.</title>
        <authorList>
            <person name="Harrison J."/>
            <person name="Moore K.A."/>
            <person name="Paszkiewicz K."/>
            <person name="Jones T."/>
            <person name="Grant M."/>
            <person name="Ambacheew D."/>
            <person name="Muzemil S."/>
            <person name="Studholme D.J."/>
        </authorList>
    </citation>
    <scope>NUCLEOTIDE SEQUENCE [LARGE SCALE GENOMIC DNA]</scope>
</reference>